<protein>
    <recommendedName>
        <fullName evidence="7">Phosphate-specific transport system accessory protein PhoU</fullName>
    </recommendedName>
</protein>
<dbReference type="GO" id="GO:0030643">
    <property type="term" value="P:intracellular phosphate ion homeostasis"/>
    <property type="evidence" value="ECO:0007669"/>
    <property type="project" value="InterPro"/>
</dbReference>
<dbReference type="PANTHER" id="PTHR42930:SF3">
    <property type="entry name" value="PHOSPHATE-SPECIFIC TRANSPORT SYSTEM ACCESSORY PROTEIN PHOU"/>
    <property type="match status" value="1"/>
</dbReference>
<dbReference type="EMBL" id="JABCUI010000003">
    <property type="protein sequence ID" value="NMW87505.1"/>
    <property type="molecule type" value="Genomic_DNA"/>
</dbReference>
<dbReference type="Gene3D" id="1.20.58.220">
    <property type="entry name" value="Phosphate transport system protein phou homolog 2, domain 2"/>
    <property type="match status" value="1"/>
</dbReference>
<dbReference type="SUPFAM" id="SSF109755">
    <property type="entry name" value="PhoU-like"/>
    <property type="match status" value="1"/>
</dbReference>
<feature type="domain" description="PhoU" evidence="8">
    <location>
        <begin position="18"/>
        <end position="104"/>
    </location>
</feature>
<name>A0A7Y0YCK6_9ACTO</name>
<comment type="function">
    <text evidence="7">Plays a role in the regulation of phosphate uptake.</text>
</comment>
<keyword evidence="5 7" id="KW-0963">Cytoplasm</keyword>
<evidence type="ECO:0000256" key="5">
    <source>
        <dbReference type="ARBA" id="ARBA00022490"/>
    </source>
</evidence>
<dbReference type="NCBIfam" id="TIGR02135">
    <property type="entry name" value="phoU_full"/>
    <property type="match status" value="1"/>
</dbReference>
<evidence type="ECO:0000256" key="6">
    <source>
        <dbReference type="ARBA" id="ARBA00022592"/>
    </source>
</evidence>
<dbReference type="GO" id="GO:0006817">
    <property type="term" value="P:phosphate ion transport"/>
    <property type="evidence" value="ECO:0007669"/>
    <property type="project" value="UniProtKB-KW"/>
</dbReference>
<dbReference type="PANTHER" id="PTHR42930">
    <property type="entry name" value="PHOSPHATE-SPECIFIC TRANSPORT SYSTEM ACCESSORY PROTEIN PHOU"/>
    <property type="match status" value="1"/>
</dbReference>
<dbReference type="AlphaFoldDB" id="A0A7Y0YCK6"/>
<reference evidence="9 10" key="1">
    <citation type="submission" date="2020-04" db="EMBL/GenBank/DDBJ databases">
        <title>Antimicrobial susceptibility and clonality of vaginal-derived multi-drug resistant Mobiluncus isolates in China.</title>
        <authorList>
            <person name="Zhang X."/>
        </authorList>
    </citation>
    <scope>NUCLEOTIDE SEQUENCE [LARGE SCALE GENOMIC DNA]</scope>
    <source>
        <strain evidence="9 10">19</strain>
    </source>
</reference>
<evidence type="ECO:0000256" key="4">
    <source>
        <dbReference type="ARBA" id="ARBA00022448"/>
    </source>
</evidence>
<evidence type="ECO:0000256" key="2">
    <source>
        <dbReference type="ARBA" id="ARBA00008107"/>
    </source>
</evidence>
<evidence type="ECO:0000256" key="7">
    <source>
        <dbReference type="PIRNR" id="PIRNR003107"/>
    </source>
</evidence>
<dbReference type="GO" id="GO:0045936">
    <property type="term" value="P:negative regulation of phosphate metabolic process"/>
    <property type="evidence" value="ECO:0007669"/>
    <property type="project" value="InterPro"/>
</dbReference>
<organism evidence="9 10">
    <name type="scientific">Mobiluncus curtisii</name>
    <dbReference type="NCBI Taxonomy" id="2051"/>
    <lineage>
        <taxon>Bacteria</taxon>
        <taxon>Bacillati</taxon>
        <taxon>Actinomycetota</taxon>
        <taxon>Actinomycetes</taxon>
        <taxon>Actinomycetales</taxon>
        <taxon>Actinomycetaceae</taxon>
        <taxon>Mobiluncus</taxon>
    </lineage>
</organism>
<evidence type="ECO:0000313" key="10">
    <source>
        <dbReference type="Proteomes" id="UP000553981"/>
    </source>
</evidence>
<feature type="domain" description="PhoU" evidence="8">
    <location>
        <begin position="118"/>
        <end position="204"/>
    </location>
</feature>
<dbReference type="PIRSF" id="PIRSF003107">
    <property type="entry name" value="PhoU"/>
    <property type="match status" value="1"/>
</dbReference>
<evidence type="ECO:0000259" key="8">
    <source>
        <dbReference type="Pfam" id="PF01895"/>
    </source>
</evidence>
<dbReference type="FunFam" id="1.20.58.220:FF:000004">
    <property type="entry name" value="Phosphate-specific transport system accessory protein PhoU"/>
    <property type="match status" value="1"/>
</dbReference>
<sequence length="221" mass="24204">MRSRFNQQLTLLSEMLVQTGELCEQAISQAMVALSSSSDGIAREVIRADAHIDQMERDIEHLCLKLLLRQQPVAGDLRQVSAALKMITDMERIGDQAADIAEIVKSTDMSLVRGFPKIPQMAAKTAAMVHDAVQSFVDRDLALATATQAADDAVDRMFAEVATEMIDFIVHADAADAQKAIDVIMIAKYLERIGDHATNLAEWVDFSITGVHDVSFDTKSA</sequence>
<keyword evidence="6 7" id="KW-0592">Phosphate transport</keyword>
<dbReference type="GO" id="GO:0005737">
    <property type="term" value="C:cytoplasm"/>
    <property type="evidence" value="ECO:0007669"/>
    <property type="project" value="UniProtKB-SubCell"/>
</dbReference>
<evidence type="ECO:0000256" key="3">
    <source>
        <dbReference type="ARBA" id="ARBA00011738"/>
    </source>
</evidence>
<dbReference type="RefSeq" id="WP_169770730.1">
    <property type="nucleotide sequence ID" value="NZ_JABCUI010000003.1"/>
</dbReference>
<evidence type="ECO:0000256" key="1">
    <source>
        <dbReference type="ARBA" id="ARBA00004496"/>
    </source>
</evidence>
<comment type="caution">
    <text evidence="9">The sequence shown here is derived from an EMBL/GenBank/DDBJ whole genome shotgun (WGS) entry which is preliminary data.</text>
</comment>
<comment type="subunit">
    <text evidence="3 7">Homodimer.</text>
</comment>
<keyword evidence="4 7" id="KW-0813">Transport</keyword>
<comment type="subcellular location">
    <subcellularLocation>
        <location evidence="1 7">Cytoplasm</location>
    </subcellularLocation>
</comment>
<evidence type="ECO:0000313" key="9">
    <source>
        <dbReference type="EMBL" id="NMW87505.1"/>
    </source>
</evidence>
<accession>A0A7Y0YCK6</accession>
<dbReference type="InterPro" id="IPR026022">
    <property type="entry name" value="PhoU_dom"/>
</dbReference>
<dbReference type="Proteomes" id="UP000553981">
    <property type="component" value="Unassembled WGS sequence"/>
</dbReference>
<proteinExistence type="inferred from homology"/>
<gene>
    <name evidence="9" type="primary">phoU</name>
    <name evidence="9" type="ORF">HHJ67_07025</name>
</gene>
<comment type="similarity">
    <text evidence="2 7">Belongs to the PhoU family.</text>
</comment>
<dbReference type="InterPro" id="IPR028366">
    <property type="entry name" value="PhoU"/>
</dbReference>
<dbReference type="Pfam" id="PF01895">
    <property type="entry name" value="PhoU"/>
    <property type="match status" value="2"/>
</dbReference>
<dbReference type="InterPro" id="IPR038078">
    <property type="entry name" value="PhoU-like_sf"/>
</dbReference>